<protein>
    <submittedName>
        <fullName evidence="1">Uncharacterized protein</fullName>
    </submittedName>
</protein>
<keyword evidence="2" id="KW-1185">Reference proteome</keyword>
<evidence type="ECO:0000313" key="1">
    <source>
        <dbReference type="EMBL" id="KAL2454282.1"/>
    </source>
</evidence>
<dbReference type="Proteomes" id="UP001604336">
    <property type="component" value="Unassembled WGS sequence"/>
</dbReference>
<comment type="caution">
    <text evidence="1">The sequence shown here is derived from an EMBL/GenBank/DDBJ whole genome shotgun (WGS) entry which is preliminary data.</text>
</comment>
<reference evidence="2" key="1">
    <citation type="submission" date="2024-07" db="EMBL/GenBank/DDBJ databases">
        <title>Two chromosome-level genome assemblies of Korean endemic species Abeliophyllum distichum and Forsythia ovata (Oleaceae).</title>
        <authorList>
            <person name="Jang H."/>
        </authorList>
    </citation>
    <scope>NUCLEOTIDE SEQUENCE [LARGE SCALE GENOMIC DNA]</scope>
</reference>
<organism evidence="1 2">
    <name type="scientific">Abeliophyllum distichum</name>
    <dbReference type="NCBI Taxonomy" id="126358"/>
    <lineage>
        <taxon>Eukaryota</taxon>
        <taxon>Viridiplantae</taxon>
        <taxon>Streptophyta</taxon>
        <taxon>Embryophyta</taxon>
        <taxon>Tracheophyta</taxon>
        <taxon>Spermatophyta</taxon>
        <taxon>Magnoliopsida</taxon>
        <taxon>eudicotyledons</taxon>
        <taxon>Gunneridae</taxon>
        <taxon>Pentapetalae</taxon>
        <taxon>asterids</taxon>
        <taxon>lamiids</taxon>
        <taxon>Lamiales</taxon>
        <taxon>Oleaceae</taxon>
        <taxon>Forsythieae</taxon>
        <taxon>Abeliophyllum</taxon>
    </lineage>
</organism>
<gene>
    <name evidence="1" type="ORF">Adt_48217</name>
</gene>
<name>A0ABD1NSC7_9LAMI</name>
<accession>A0ABD1NSC7</accession>
<dbReference type="AlphaFoldDB" id="A0ABD1NSC7"/>
<evidence type="ECO:0000313" key="2">
    <source>
        <dbReference type="Proteomes" id="UP001604336"/>
    </source>
</evidence>
<sequence>MATGMDAALCVGKENKTPLATSTTRGTVDTGMNDVLCVRRVDETPPATSTIRGTMDAGIGVVLDIKSLRRKPRIKGEDILIKEPCTEGECIQIKKSRLSHEGIPIGEPRIECKDFVIQNPCIVSNGSGKCTNTPASFYSWKPTTSDLSDGSTNPLMAPEIDPQLVELLNRRINEVVSRRKSGDRPVLIFKDLFVENHGHSSP</sequence>
<dbReference type="EMBL" id="JBFOLK010000421">
    <property type="protein sequence ID" value="KAL2454282.1"/>
    <property type="molecule type" value="Genomic_DNA"/>
</dbReference>
<proteinExistence type="predicted"/>